<dbReference type="InterPro" id="IPR000515">
    <property type="entry name" value="MetI-like"/>
</dbReference>
<dbReference type="Pfam" id="PF00528">
    <property type="entry name" value="BPD_transp_1"/>
    <property type="match status" value="1"/>
</dbReference>
<protein>
    <recommendedName>
        <fullName evidence="10">Maltose/maltodextrin transport system permease protein</fullName>
    </recommendedName>
</protein>
<organism evidence="13 14">
    <name type="scientific">Agromyces archimandritae</name>
    <dbReference type="NCBI Taxonomy" id="2781962"/>
    <lineage>
        <taxon>Bacteria</taxon>
        <taxon>Bacillati</taxon>
        <taxon>Actinomycetota</taxon>
        <taxon>Actinomycetes</taxon>
        <taxon>Micrococcales</taxon>
        <taxon>Microbacteriaceae</taxon>
        <taxon>Agromyces</taxon>
    </lineage>
</organism>
<dbReference type="EMBL" id="CP071696">
    <property type="protein sequence ID" value="QTX03655.1"/>
    <property type="molecule type" value="Genomic_DNA"/>
</dbReference>
<dbReference type="Gene3D" id="2.40.430.10">
    <property type="entry name" value="D-maltodextrin-binding protein, MBP"/>
    <property type="match status" value="1"/>
</dbReference>
<evidence type="ECO:0000256" key="6">
    <source>
        <dbReference type="ARBA" id="ARBA00022692"/>
    </source>
</evidence>
<evidence type="ECO:0000256" key="4">
    <source>
        <dbReference type="ARBA" id="ARBA00022475"/>
    </source>
</evidence>
<comment type="similarity">
    <text evidence="2 10">Belongs to the binding-protein-dependent transport system permease family. MalFG subfamily.</text>
</comment>
<evidence type="ECO:0000313" key="13">
    <source>
        <dbReference type="EMBL" id="QTX03655.1"/>
    </source>
</evidence>
<dbReference type="InterPro" id="IPR035906">
    <property type="entry name" value="MetI-like_sf"/>
</dbReference>
<dbReference type="Gene3D" id="1.20.58.370">
    <property type="entry name" value="MalF N-terminal region-like"/>
    <property type="match status" value="1"/>
</dbReference>
<comment type="function">
    <text evidence="10">Part of the ABC transporter complex MalEFGK involved in maltose/maltodextrin import. Probably responsible for the translocation of the substrate across the membrane.</text>
</comment>
<keyword evidence="3 9" id="KW-0813">Transport</keyword>
<dbReference type="PROSITE" id="PS50928">
    <property type="entry name" value="ABC_TM1"/>
    <property type="match status" value="1"/>
</dbReference>
<dbReference type="Gene3D" id="1.10.3720.10">
    <property type="entry name" value="MetI-like"/>
    <property type="match status" value="1"/>
</dbReference>
<feature type="transmembrane region" description="Helical" evidence="9">
    <location>
        <begin position="37"/>
        <end position="61"/>
    </location>
</feature>
<evidence type="ECO:0000256" key="2">
    <source>
        <dbReference type="ARBA" id="ARBA00009047"/>
    </source>
</evidence>
<dbReference type="RefSeq" id="WP_210896463.1">
    <property type="nucleotide sequence ID" value="NZ_CP071696.1"/>
</dbReference>
<dbReference type="PANTHER" id="PTHR47314">
    <property type="entry name" value="MALTOSE/MALTODEXTRIN TRANSPORT SYSTEM PERMEASE PROTEIN MALF"/>
    <property type="match status" value="1"/>
</dbReference>
<comment type="subcellular location">
    <subcellularLocation>
        <location evidence="1 9">Cell membrane</location>
        <topology evidence="1 9">Multi-pass membrane protein</topology>
    </subcellularLocation>
</comment>
<keyword evidence="6 9" id="KW-0812">Transmembrane</keyword>
<feature type="transmembrane region" description="Helical" evidence="9">
    <location>
        <begin position="67"/>
        <end position="85"/>
    </location>
</feature>
<dbReference type="InterPro" id="IPR035277">
    <property type="entry name" value="MalF_N"/>
</dbReference>
<name>A0A975FKC8_9MICO</name>
<feature type="compositionally biased region" description="Low complexity" evidence="11">
    <location>
        <begin position="1"/>
        <end position="11"/>
    </location>
</feature>
<feature type="region of interest" description="Disordered" evidence="11">
    <location>
        <begin position="1"/>
        <end position="25"/>
    </location>
</feature>
<proteinExistence type="inferred from homology"/>
<keyword evidence="7 9" id="KW-1133">Transmembrane helix</keyword>
<evidence type="ECO:0000256" key="5">
    <source>
        <dbReference type="ARBA" id="ARBA00022597"/>
    </source>
</evidence>
<dbReference type="InterPro" id="IPR032550">
    <property type="entry name" value="TM_PBP2_N"/>
</dbReference>
<evidence type="ECO:0000256" key="10">
    <source>
        <dbReference type="RuleBase" id="RU367050"/>
    </source>
</evidence>
<reference evidence="13" key="1">
    <citation type="submission" date="2021-03" db="EMBL/GenBank/DDBJ databases">
        <title>Agromyces archimandritus sp. nov., isolated from the cockroach Archimandrita tessellata.</title>
        <authorList>
            <person name="Guzman J."/>
            <person name="Ortuzar M."/>
            <person name="Poehlein A."/>
            <person name="Daniel R."/>
            <person name="Trujillo M."/>
            <person name="Vilcinskas A."/>
        </authorList>
    </citation>
    <scope>NUCLEOTIDE SEQUENCE</scope>
    <source>
        <strain evidence="13">G127AT</strain>
    </source>
</reference>
<feature type="transmembrane region" description="Helical" evidence="9">
    <location>
        <begin position="502"/>
        <end position="524"/>
    </location>
</feature>
<dbReference type="SUPFAM" id="SSF161098">
    <property type="entry name" value="MetI-like"/>
    <property type="match status" value="1"/>
</dbReference>
<evidence type="ECO:0000256" key="8">
    <source>
        <dbReference type="ARBA" id="ARBA00023136"/>
    </source>
</evidence>
<feature type="transmembrane region" description="Helical" evidence="9">
    <location>
        <begin position="437"/>
        <end position="456"/>
    </location>
</feature>
<evidence type="ECO:0000313" key="14">
    <source>
        <dbReference type="Proteomes" id="UP000671914"/>
    </source>
</evidence>
<dbReference type="AlphaFoldDB" id="A0A975FKC8"/>
<keyword evidence="14" id="KW-1185">Reference proteome</keyword>
<keyword evidence="4 10" id="KW-1003">Cell membrane</keyword>
<evidence type="ECO:0000256" key="7">
    <source>
        <dbReference type="ARBA" id="ARBA00022989"/>
    </source>
</evidence>
<evidence type="ECO:0000256" key="9">
    <source>
        <dbReference type="RuleBase" id="RU363032"/>
    </source>
</evidence>
<dbReference type="GO" id="GO:0015423">
    <property type="term" value="F:ABC-type maltose transporter activity"/>
    <property type="evidence" value="ECO:0007669"/>
    <property type="project" value="TreeGrafter"/>
</dbReference>
<dbReference type="PANTHER" id="PTHR47314:SF1">
    <property type="entry name" value="MALTOSE_MALTODEXTRIN TRANSPORT SYSTEM PERMEASE PROTEIN MALF"/>
    <property type="match status" value="1"/>
</dbReference>
<dbReference type="Pfam" id="PF16296">
    <property type="entry name" value="TM_PBP2_N"/>
    <property type="match status" value="1"/>
</dbReference>
<dbReference type="InterPro" id="IPR047103">
    <property type="entry name" value="MalF_P2_sf"/>
</dbReference>
<feature type="transmembrane region" description="Helical" evidence="9">
    <location>
        <begin position="300"/>
        <end position="324"/>
    </location>
</feature>
<dbReference type="SUPFAM" id="SSF160964">
    <property type="entry name" value="MalF N-terminal region-like"/>
    <property type="match status" value="1"/>
</dbReference>
<sequence length="534" mass="58533">MTKTAPPASAPRARRTAPRTPAPEFDARGRRLTSGGLVALAVKVVLLGIIDAAAVYAVFALIAADDWFMAAVVAAVVILVNVIYLKRGMLPAKYLTPGLAFLAVFQIFVVLYTGYIAFTNYGDEHNSDKQDAVEQIIRTSQARVPDSPQYTVQVLRQGDEYGLLVAEPGGGLGFGTSEQPLETVQAAPDGWDELQLAEIVQHQNEILAVQVPISDDPNDGTLRTTDGTKAYAFASSLVYDERAGTFTNTDTGVVYADDGDGTFRSESGEALTPGWRVWVGVDNFVDAFTNEQLRDPLLRVIAWTFAFAFLSVLTTFALGLFFALMFNHPRMRGRKLYRALIILPYAFPAFLTGLVWAGMLNQEFGFINEVFFGGADIPWLADPWLARFSVLLVNLWLGYPYMFLVCTGALQALPEDIIEAAKVDGASAWRIFRSVKLPLLFVSVAPLLIASFAFNFNNFNVIYMLTRGWPRFTDTTLDIGATDLLITLVYKIAFGSGGGRDYGLASAFAILIFVIVAIVSVISFRRTRALEDLN</sequence>
<dbReference type="GO" id="GO:1990060">
    <property type="term" value="C:maltose transport complex"/>
    <property type="evidence" value="ECO:0007669"/>
    <property type="project" value="TreeGrafter"/>
</dbReference>
<dbReference type="CDD" id="cd06261">
    <property type="entry name" value="TM_PBP2"/>
    <property type="match status" value="1"/>
</dbReference>
<dbReference type="KEGG" id="aarc:G127AT_09920"/>
<evidence type="ECO:0000256" key="3">
    <source>
        <dbReference type="ARBA" id="ARBA00022448"/>
    </source>
</evidence>
<accession>A0A975FKC8</accession>
<keyword evidence="8 9" id="KW-0472">Membrane</keyword>
<feature type="transmembrane region" description="Helical" evidence="9">
    <location>
        <begin position="336"/>
        <end position="359"/>
    </location>
</feature>
<evidence type="ECO:0000256" key="11">
    <source>
        <dbReference type="SAM" id="MobiDB-lite"/>
    </source>
</evidence>
<dbReference type="Proteomes" id="UP000671914">
    <property type="component" value="Chromosome"/>
</dbReference>
<feature type="domain" description="ABC transmembrane type-1" evidence="12">
    <location>
        <begin position="301"/>
        <end position="523"/>
    </location>
</feature>
<keyword evidence="5 10" id="KW-0762">Sugar transport</keyword>
<evidence type="ECO:0000259" key="12">
    <source>
        <dbReference type="PROSITE" id="PS50928"/>
    </source>
</evidence>
<gene>
    <name evidence="13" type="ORF">G127AT_09920</name>
</gene>
<dbReference type="GO" id="GO:0042956">
    <property type="term" value="P:maltodextrin transmembrane transport"/>
    <property type="evidence" value="ECO:0007669"/>
    <property type="project" value="TreeGrafter"/>
</dbReference>
<feature type="transmembrane region" description="Helical" evidence="9">
    <location>
        <begin position="97"/>
        <end position="118"/>
    </location>
</feature>
<feature type="transmembrane region" description="Helical" evidence="9">
    <location>
        <begin position="384"/>
        <end position="404"/>
    </location>
</feature>
<evidence type="ECO:0000256" key="1">
    <source>
        <dbReference type="ARBA" id="ARBA00004651"/>
    </source>
</evidence>
<dbReference type="Gene3D" id="3.10.650.10">
    <property type="entry name" value="MalF N-terminal region-like"/>
    <property type="match status" value="1"/>
</dbReference>